<evidence type="ECO:0000313" key="4">
    <source>
        <dbReference type="EMBL" id="WDH82660.1"/>
    </source>
</evidence>
<reference evidence="4" key="1">
    <citation type="submission" date="2023-02" db="EMBL/GenBank/DDBJ databases">
        <title>Pathogen: clinical or host-associated sample.</title>
        <authorList>
            <person name="Hergert J."/>
            <person name="Casey R."/>
            <person name="Wagner J."/>
            <person name="Young E.L."/>
            <person name="Oakeson K.F."/>
        </authorList>
    </citation>
    <scope>NUCLEOTIDE SEQUENCE</scope>
    <source>
        <strain evidence="4">2022CK-00830</strain>
    </source>
</reference>
<evidence type="ECO:0000259" key="3">
    <source>
        <dbReference type="Pfam" id="PF18705"/>
    </source>
</evidence>
<feature type="transmembrane region" description="Helical" evidence="1">
    <location>
        <begin position="60"/>
        <end position="79"/>
    </location>
</feature>
<dbReference type="AlphaFoldDB" id="A0AAX3MYE4"/>
<organism evidence="4 5">
    <name type="scientific">Paenibacillus urinalis</name>
    <dbReference type="NCBI Taxonomy" id="521520"/>
    <lineage>
        <taxon>Bacteria</taxon>
        <taxon>Bacillati</taxon>
        <taxon>Bacillota</taxon>
        <taxon>Bacilli</taxon>
        <taxon>Bacillales</taxon>
        <taxon>Paenibacillaceae</taxon>
        <taxon>Paenibacillus</taxon>
    </lineage>
</organism>
<dbReference type="EMBL" id="CP118101">
    <property type="protein sequence ID" value="WDH82660.1"/>
    <property type="molecule type" value="Genomic_DNA"/>
</dbReference>
<dbReference type="Pfam" id="PF13786">
    <property type="entry name" value="DUF4179"/>
    <property type="match status" value="1"/>
</dbReference>
<dbReference type="Proteomes" id="UP001220962">
    <property type="component" value="Chromosome"/>
</dbReference>
<evidence type="ECO:0000259" key="2">
    <source>
        <dbReference type="Pfam" id="PF13786"/>
    </source>
</evidence>
<dbReference type="RefSeq" id="WP_047912603.1">
    <property type="nucleotide sequence ID" value="NZ_CP118101.1"/>
</dbReference>
<accession>A0AAX3MYE4</accession>
<keyword evidence="1" id="KW-0472">Membrane</keyword>
<feature type="domain" description="DUF4179" evidence="2">
    <location>
        <begin position="58"/>
        <end position="144"/>
    </location>
</feature>
<gene>
    <name evidence="4" type="ORF">PUW23_25000</name>
</gene>
<sequence length="378" mass="41759">MSPHSINQEDEIKRISAQVRNLSLHKDFTEPIMSELYIQQQKRHLVKHNHLSRIKNRHKTWLLASLSTAAGVILIASLFTSSSMAASLQQFPVLQSIFRLAGDLGLYHAANENLSDHPNAAASIGDITVTVPEVVYDGNRVSLSLIRAAGSSASMSLRDQISDIDIWVDDVNVQASESENHIPIFSFPGADDNSAIIEFVDLGNQGGESFPDQFELTLRLSMNGFKDPLSLSVPVTMTSGDHIEIEPSISKDDGDLTFSLKKIELTPITTNITTSITLPEGVAYDARTNGIAFDVLDESGNKLQTLTGIGRSDAVRNTFISDTRYQPFAEVPEKIIIRPYKYIYNDSSNTTFAKDENGNIIVEYLPQLDIEISLKDYL</sequence>
<evidence type="ECO:0000256" key="1">
    <source>
        <dbReference type="SAM" id="Phobius"/>
    </source>
</evidence>
<dbReference type="Pfam" id="PF18705">
    <property type="entry name" value="DUF5643"/>
    <property type="match status" value="1"/>
</dbReference>
<dbReference type="Gene3D" id="2.60.40.1640">
    <property type="entry name" value="Conserved domain protein"/>
    <property type="match status" value="1"/>
</dbReference>
<protein>
    <submittedName>
        <fullName evidence="4">DUF4179 domain-containing protein</fullName>
    </submittedName>
</protein>
<name>A0AAX3MYE4_9BACL</name>
<proteinExistence type="predicted"/>
<feature type="domain" description="DUF5643" evidence="3">
    <location>
        <begin position="244"/>
        <end position="354"/>
    </location>
</feature>
<dbReference type="InterPro" id="IPR040680">
    <property type="entry name" value="DUF5643"/>
</dbReference>
<dbReference type="InterPro" id="IPR025436">
    <property type="entry name" value="DUF4179"/>
</dbReference>
<dbReference type="Gene3D" id="2.60.40.1630">
    <property type="entry name" value="bacillus anthracis domain"/>
    <property type="match status" value="1"/>
</dbReference>
<keyword evidence="1" id="KW-0812">Transmembrane</keyword>
<evidence type="ECO:0000313" key="5">
    <source>
        <dbReference type="Proteomes" id="UP001220962"/>
    </source>
</evidence>
<keyword evidence="1" id="KW-1133">Transmembrane helix</keyword>